<keyword evidence="5 7" id="KW-1133">Transmembrane helix</keyword>
<sequence length="266" mass="29720">MDYVDYFSTLFITYGLKLLYAVLIWVVGKFIIGKLMLLVDKKMEIARTEITLKKFLHSIVNTLCYAFLFIVIISTLGIQTASFVAVLGAMSLAIGFALQGSLANFAGGVLILLFKPFKIGDYIGAAGVSGTVVEIQIFATLLNTPDNKRIVIPNGKLSNDTLTNYSKNPTRRVDITFSVGYNDDLDKAKSVLVDIAKSQEKILKTPDIFVEIIEYGDSSVNIVYRVWCDAKDYWGVYFQSMKMAKIEFDKANISIPYPQMDVHVEK</sequence>
<dbReference type="InterPro" id="IPR011014">
    <property type="entry name" value="MscS_channel_TM-2"/>
</dbReference>
<dbReference type="SUPFAM" id="SSF50182">
    <property type="entry name" value="Sm-like ribonucleoproteins"/>
    <property type="match status" value="1"/>
</dbReference>
<feature type="transmembrane region" description="Helical" evidence="7">
    <location>
        <begin position="84"/>
        <end position="114"/>
    </location>
</feature>
<feature type="domain" description="Mechanosensitive ion channel transmembrane helices 2/3" evidence="10">
    <location>
        <begin position="59"/>
        <end position="99"/>
    </location>
</feature>
<keyword evidence="3" id="KW-1003">Cell membrane</keyword>
<evidence type="ECO:0000256" key="5">
    <source>
        <dbReference type="ARBA" id="ARBA00022989"/>
    </source>
</evidence>
<evidence type="ECO:0000313" key="12">
    <source>
        <dbReference type="Proteomes" id="UP000263486"/>
    </source>
</evidence>
<dbReference type="SUPFAM" id="SSF82861">
    <property type="entry name" value="Mechanosensitive channel protein MscS (YggB), transmembrane region"/>
    <property type="match status" value="1"/>
</dbReference>
<evidence type="ECO:0000256" key="2">
    <source>
        <dbReference type="ARBA" id="ARBA00008017"/>
    </source>
</evidence>
<evidence type="ECO:0000259" key="8">
    <source>
        <dbReference type="Pfam" id="PF00924"/>
    </source>
</evidence>
<dbReference type="Gene3D" id="1.10.287.1260">
    <property type="match status" value="1"/>
</dbReference>
<dbReference type="Pfam" id="PF00924">
    <property type="entry name" value="MS_channel_2nd"/>
    <property type="match status" value="1"/>
</dbReference>
<feature type="domain" description="Mechanosensitive ion channel MscS" evidence="8">
    <location>
        <begin position="101"/>
        <end position="167"/>
    </location>
</feature>
<comment type="caution">
    <text evidence="11">The sequence shown here is derived from an EMBL/GenBank/DDBJ whole genome shotgun (WGS) entry which is preliminary data.</text>
</comment>
<keyword evidence="12" id="KW-1185">Reference proteome</keyword>
<dbReference type="InterPro" id="IPR023408">
    <property type="entry name" value="MscS_beta-dom_sf"/>
</dbReference>
<dbReference type="PANTHER" id="PTHR30221:SF1">
    <property type="entry name" value="SMALL-CONDUCTANCE MECHANOSENSITIVE CHANNEL"/>
    <property type="match status" value="1"/>
</dbReference>
<evidence type="ECO:0000313" key="11">
    <source>
        <dbReference type="EMBL" id="REI39761.1"/>
    </source>
</evidence>
<dbReference type="InterPro" id="IPR010920">
    <property type="entry name" value="LSM_dom_sf"/>
</dbReference>
<reference evidence="11 12" key="1">
    <citation type="submission" date="2018-08" db="EMBL/GenBank/DDBJ databases">
        <title>Draft genome sequence of Psychrilyobacter sp. strain SD5 isolated from Black Sea water.</title>
        <authorList>
            <person name="Yadav S."/>
            <person name="Villanueva L."/>
            <person name="Damste J.S.S."/>
        </authorList>
    </citation>
    <scope>NUCLEOTIDE SEQUENCE [LARGE SCALE GENOMIC DNA]</scope>
    <source>
        <strain evidence="11 12">SD5</strain>
    </source>
</reference>
<dbReference type="InterPro" id="IPR011066">
    <property type="entry name" value="MscS_channel_C_sf"/>
</dbReference>
<dbReference type="Gene3D" id="3.30.70.100">
    <property type="match status" value="1"/>
</dbReference>
<dbReference type="RefSeq" id="WP_114643395.1">
    <property type="nucleotide sequence ID" value="NZ_JAACIO010000032.1"/>
</dbReference>
<dbReference type="Pfam" id="PF21082">
    <property type="entry name" value="MS_channel_3rd"/>
    <property type="match status" value="1"/>
</dbReference>
<dbReference type="InterPro" id="IPR045275">
    <property type="entry name" value="MscS_archaea/bacteria_type"/>
</dbReference>
<dbReference type="Gene3D" id="2.30.30.60">
    <property type="match status" value="1"/>
</dbReference>
<proteinExistence type="inferred from homology"/>
<evidence type="ECO:0000256" key="3">
    <source>
        <dbReference type="ARBA" id="ARBA00022475"/>
    </source>
</evidence>
<protein>
    <submittedName>
        <fullName evidence="11">Mechanosensitive ion channel family protein</fullName>
    </submittedName>
</protein>
<feature type="transmembrane region" description="Helical" evidence="7">
    <location>
        <begin position="59"/>
        <end position="78"/>
    </location>
</feature>
<feature type="domain" description="Mechanosensitive ion channel MscS C-terminal" evidence="9">
    <location>
        <begin position="173"/>
        <end position="255"/>
    </location>
</feature>
<gene>
    <name evidence="11" type="ORF">DYH56_13445</name>
</gene>
<evidence type="ECO:0000259" key="9">
    <source>
        <dbReference type="Pfam" id="PF21082"/>
    </source>
</evidence>
<evidence type="ECO:0000256" key="1">
    <source>
        <dbReference type="ARBA" id="ARBA00004651"/>
    </source>
</evidence>
<keyword evidence="6 7" id="KW-0472">Membrane</keyword>
<dbReference type="InterPro" id="IPR006686">
    <property type="entry name" value="MscS_channel_CS"/>
</dbReference>
<organism evidence="11 12">
    <name type="scientific">Psychrilyobacter piezotolerans</name>
    <dbReference type="NCBI Taxonomy" id="2293438"/>
    <lineage>
        <taxon>Bacteria</taxon>
        <taxon>Fusobacteriati</taxon>
        <taxon>Fusobacteriota</taxon>
        <taxon>Fusobacteriia</taxon>
        <taxon>Fusobacteriales</taxon>
        <taxon>Fusobacteriaceae</taxon>
        <taxon>Psychrilyobacter</taxon>
    </lineage>
</organism>
<evidence type="ECO:0000256" key="6">
    <source>
        <dbReference type="ARBA" id="ARBA00023136"/>
    </source>
</evidence>
<dbReference type="InterPro" id="IPR049278">
    <property type="entry name" value="MS_channel_C"/>
</dbReference>
<name>A0ABX9KDV8_9FUSO</name>
<dbReference type="EMBL" id="QUAJ01000032">
    <property type="protein sequence ID" value="REI39761.1"/>
    <property type="molecule type" value="Genomic_DNA"/>
</dbReference>
<comment type="similarity">
    <text evidence="2">Belongs to the MscS (TC 1.A.23) family.</text>
</comment>
<evidence type="ECO:0000256" key="4">
    <source>
        <dbReference type="ARBA" id="ARBA00022692"/>
    </source>
</evidence>
<dbReference type="InterPro" id="IPR006685">
    <property type="entry name" value="MscS_channel_2nd"/>
</dbReference>
<dbReference type="PANTHER" id="PTHR30221">
    <property type="entry name" value="SMALL-CONDUCTANCE MECHANOSENSITIVE CHANNEL"/>
    <property type="match status" value="1"/>
</dbReference>
<dbReference type="InterPro" id="IPR049142">
    <property type="entry name" value="MS_channel_1st"/>
</dbReference>
<dbReference type="Pfam" id="PF21088">
    <property type="entry name" value="MS_channel_1st"/>
    <property type="match status" value="1"/>
</dbReference>
<dbReference type="PROSITE" id="PS01246">
    <property type="entry name" value="UPF0003"/>
    <property type="match status" value="1"/>
</dbReference>
<accession>A0ABX9KDV8</accession>
<keyword evidence="4 7" id="KW-0812">Transmembrane</keyword>
<dbReference type="SUPFAM" id="SSF82689">
    <property type="entry name" value="Mechanosensitive channel protein MscS (YggB), C-terminal domain"/>
    <property type="match status" value="1"/>
</dbReference>
<comment type="subcellular location">
    <subcellularLocation>
        <location evidence="1">Cell membrane</location>
        <topology evidence="1">Multi-pass membrane protein</topology>
    </subcellularLocation>
</comment>
<dbReference type="Proteomes" id="UP000263486">
    <property type="component" value="Unassembled WGS sequence"/>
</dbReference>
<evidence type="ECO:0000259" key="10">
    <source>
        <dbReference type="Pfam" id="PF21088"/>
    </source>
</evidence>
<feature type="transmembrane region" description="Helical" evidence="7">
    <location>
        <begin position="20"/>
        <end position="39"/>
    </location>
</feature>
<evidence type="ECO:0000256" key="7">
    <source>
        <dbReference type="SAM" id="Phobius"/>
    </source>
</evidence>